<dbReference type="EMBL" id="JAHESD010000018">
    <property type="protein sequence ID" value="MBT1703696.1"/>
    <property type="molecule type" value="Genomic_DNA"/>
</dbReference>
<evidence type="ECO:0000313" key="1">
    <source>
        <dbReference type="EMBL" id="MBT1703696.1"/>
    </source>
</evidence>
<comment type="caution">
    <text evidence="1">The sequence shown here is derived from an EMBL/GenBank/DDBJ whole genome shotgun (WGS) entry which is preliminary data.</text>
</comment>
<evidence type="ECO:0000313" key="2">
    <source>
        <dbReference type="Proteomes" id="UP000772618"/>
    </source>
</evidence>
<proteinExistence type="predicted"/>
<evidence type="ECO:0008006" key="3">
    <source>
        <dbReference type="Google" id="ProtNLM"/>
    </source>
</evidence>
<sequence length="82" mass="9528">MTKMIKQFRDLLLDIKIKFPLKKNEYGYYDAHYTDQGHSLRCPHCGGAVWSIKSYQQVECLTCYRNYNNLGVFGLEETAAIS</sequence>
<name>A0ABS5VUN0_9BACT</name>
<keyword evidence="2" id="KW-1185">Reference proteome</keyword>
<accession>A0ABS5VUN0</accession>
<dbReference type="Proteomes" id="UP000772618">
    <property type="component" value="Unassembled WGS sequence"/>
</dbReference>
<dbReference type="RefSeq" id="WP_254153658.1">
    <property type="nucleotide sequence ID" value="NZ_JAHESD010000018.1"/>
</dbReference>
<organism evidence="1 2">
    <name type="scientific">Chryseosolibacter indicus</name>
    <dbReference type="NCBI Taxonomy" id="2782351"/>
    <lineage>
        <taxon>Bacteria</taxon>
        <taxon>Pseudomonadati</taxon>
        <taxon>Bacteroidota</taxon>
        <taxon>Cytophagia</taxon>
        <taxon>Cytophagales</taxon>
        <taxon>Chryseotaleaceae</taxon>
        <taxon>Chryseosolibacter</taxon>
    </lineage>
</organism>
<reference evidence="1 2" key="1">
    <citation type="submission" date="2021-05" db="EMBL/GenBank/DDBJ databases">
        <title>A Polyphasic approach of four new species of the genus Ohtaekwangia: Ohtaekwangia histidinii sp. nov., Ohtaekwangia cretensis sp. nov., Ohtaekwangia indiensis sp. nov., Ohtaekwangia reichenbachii sp. nov. from diverse environment.</title>
        <authorList>
            <person name="Octaviana S."/>
        </authorList>
    </citation>
    <scope>NUCLEOTIDE SEQUENCE [LARGE SCALE GENOMIC DNA]</scope>
    <source>
        <strain evidence="1 2">PWU20</strain>
    </source>
</reference>
<gene>
    <name evidence="1" type="ORF">KK060_10420</name>
</gene>
<protein>
    <recommendedName>
        <fullName evidence="3">Transposase zinc-ribbon domain-containing protein</fullName>
    </recommendedName>
</protein>